<feature type="domain" description="DUF6533" evidence="1">
    <location>
        <begin position="134"/>
        <end position="176"/>
    </location>
</feature>
<keyword evidence="3" id="KW-1185">Reference proteome</keyword>
<dbReference type="Pfam" id="PF20151">
    <property type="entry name" value="DUF6533"/>
    <property type="match status" value="1"/>
</dbReference>
<sequence>MVISRISECVTDADAPVTASKNATCQRNTFNDERDAEGKLCGQHSPQGGMLAQGLTTRKIIAHMTLGSWRHYGHIRTQGDDSEECHGRSQLPVEPPMRRMLKYWAYITRFFPPDFPIPDIITIVGGLLLSNDFGLAATAIFIYDCVLTFDREVNLFWTTRPAGASILFFLIRYTSLAFEVASLAEFNPSVVSDEVRLPSMIVDGLNDDLAVVFSGLRSYALTRSWWFSTAVLVLSLGPAGVNIVSHTSLTGIDQRTHHPLARPSM</sequence>
<evidence type="ECO:0000259" key="1">
    <source>
        <dbReference type="Pfam" id="PF20151"/>
    </source>
</evidence>
<accession>A0A371DFB9</accession>
<name>A0A371DFB9_9APHY</name>
<protein>
    <recommendedName>
        <fullName evidence="1">DUF6533 domain-containing protein</fullName>
    </recommendedName>
</protein>
<gene>
    <name evidence="2" type="ORF">OH76DRAFT_1505820</name>
</gene>
<evidence type="ECO:0000313" key="3">
    <source>
        <dbReference type="Proteomes" id="UP000256964"/>
    </source>
</evidence>
<evidence type="ECO:0000313" key="2">
    <source>
        <dbReference type="EMBL" id="RDX51241.1"/>
    </source>
</evidence>
<dbReference type="Proteomes" id="UP000256964">
    <property type="component" value="Unassembled WGS sequence"/>
</dbReference>
<dbReference type="AlphaFoldDB" id="A0A371DFB9"/>
<dbReference type="EMBL" id="KZ857395">
    <property type="protein sequence ID" value="RDX51241.1"/>
    <property type="molecule type" value="Genomic_DNA"/>
</dbReference>
<dbReference type="OrthoDB" id="2757137at2759"/>
<reference evidence="2 3" key="1">
    <citation type="journal article" date="2018" name="Biotechnol. Biofuels">
        <title>Integrative visual omics of the white-rot fungus Polyporus brumalis exposes the biotechnological potential of its oxidative enzymes for delignifying raw plant biomass.</title>
        <authorList>
            <person name="Miyauchi S."/>
            <person name="Rancon A."/>
            <person name="Drula E."/>
            <person name="Hage H."/>
            <person name="Chaduli D."/>
            <person name="Favel A."/>
            <person name="Grisel S."/>
            <person name="Henrissat B."/>
            <person name="Herpoel-Gimbert I."/>
            <person name="Ruiz-Duenas F.J."/>
            <person name="Chevret D."/>
            <person name="Hainaut M."/>
            <person name="Lin J."/>
            <person name="Wang M."/>
            <person name="Pangilinan J."/>
            <person name="Lipzen A."/>
            <person name="Lesage-Meessen L."/>
            <person name="Navarro D."/>
            <person name="Riley R."/>
            <person name="Grigoriev I.V."/>
            <person name="Zhou S."/>
            <person name="Raouche S."/>
            <person name="Rosso M.N."/>
        </authorList>
    </citation>
    <scope>NUCLEOTIDE SEQUENCE [LARGE SCALE GENOMIC DNA]</scope>
    <source>
        <strain evidence="2 3">BRFM 1820</strain>
    </source>
</reference>
<proteinExistence type="predicted"/>
<organism evidence="2 3">
    <name type="scientific">Lentinus brumalis</name>
    <dbReference type="NCBI Taxonomy" id="2498619"/>
    <lineage>
        <taxon>Eukaryota</taxon>
        <taxon>Fungi</taxon>
        <taxon>Dikarya</taxon>
        <taxon>Basidiomycota</taxon>
        <taxon>Agaricomycotina</taxon>
        <taxon>Agaricomycetes</taxon>
        <taxon>Polyporales</taxon>
        <taxon>Polyporaceae</taxon>
        <taxon>Lentinus</taxon>
    </lineage>
</organism>
<dbReference type="InterPro" id="IPR045340">
    <property type="entry name" value="DUF6533"/>
</dbReference>